<dbReference type="SUPFAM" id="SSF51735">
    <property type="entry name" value="NAD(P)-binding Rossmann-fold domains"/>
    <property type="match status" value="1"/>
</dbReference>
<proteinExistence type="inferred from homology"/>
<dbReference type="Proteomes" id="UP001442494">
    <property type="component" value="Unassembled WGS sequence"/>
</dbReference>
<dbReference type="SUPFAM" id="SSF51445">
    <property type="entry name" value="(Trans)glycosidases"/>
    <property type="match status" value="1"/>
</dbReference>
<sequence length="785" mass="88089">MTKASLDWQIGIKNSELIQDSKFKNQKSKLEMWAGLECTVNRVGDRYFNQMERNGHGTRLDDLNLFAELGVTAIRYPVLWELTAPEGPDKADWSWADERLGRLQELGITPIVGLVHHGSGPRHTSLIDPSFATGLAEFAHAVAERYPWVENYTPVNEPLTTARFSGLYGHWYPHGRDALTFIQALLTQCRAVILSMQAIRQINPAAKLVQTEDLCKVFSTPKMAYQAEFENERRWLSFDLLCGRLNQAHPLWSYLRKVVGIDEADLEWFLENPCPPDIMGINHYLTSDRFLDERLDRYPSWTHGSNGRDQYADVEAVRVCTEGIAGPRTLIKEVWERYEIAIAVTEVHHGCTREEQLRWLKEVWDAANTVRSEGIDLRAITAWSLLGSYDWNSLVTRDEGHYEPGVFDLRSPHPRPTAIARMIRDLAKGETCEHPLLDVPGWWWRSQRLLYPPVSCNSGLGTGEEGSGYLGLGTWEDKNTSSSPISNSQFRENPQSKIQNPQSLRPLLISGATGTLGNAFARLCDLRGIPYHLLTRREMDIANPASVDSVLTELKPWAIVNAAGYVRVDDAELEPDACRRENADGPAVLAERCARHGVQLLTFSSDLVFDGVSTSPYVESDAVTPLNVYGRSKAEAEVRVLQALPSALVIRTSAFFGPWDEYNFITVALRTLSAGKPFVAVEDEVISPTYIPDLVNTSLDLLIDGEYGLWHIANSGESSWADLARFAARCARLDAKQVEARPMQVQLLAPRPKYSVLTSERGVLLPSLENAIARYFQECKLPLLA</sequence>
<evidence type="ECO:0000259" key="3">
    <source>
        <dbReference type="Pfam" id="PF04321"/>
    </source>
</evidence>
<dbReference type="InterPro" id="IPR029903">
    <property type="entry name" value="RmlD-like-bd"/>
</dbReference>
<accession>A0ABV0JS52</accession>
<protein>
    <recommendedName>
        <fullName evidence="2">dTDP-4-dehydrorhamnose reductase</fullName>
        <ecNumber evidence="2">1.1.1.133</ecNumber>
    </recommendedName>
</protein>
<dbReference type="Gene3D" id="3.40.50.720">
    <property type="entry name" value="NAD(P)-binding Rossmann-like Domain"/>
    <property type="match status" value="1"/>
</dbReference>
<comment type="function">
    <text evidence="2">Catalyzes the reduction of dTDP-6-deoxy-L-lyxo-4-hexulose to yield dTDP-L-rhamnose.</text>
</comment>
<keyword evidence="2" id="KW-0521">NADP</keyword>
<feature type="domain" description="RmlD-like substrate binding" evidence="3">
    <location>
        <begin position="507"/>
        <end position="761"/>
    </location>
</feature>
<evidence type="ECO:0000313" key="5">
    <source>
        <dbReference type="Proteomes" id="UP001442494"/>
    </source>
</evidence>
<dbReference type="InterPro" id="IPR036291">
    <property type="entry name" value="NAD(P)-bd_dom_sf"/>
</dbReference>
<dbReference type="CDD" id="cd05254">
    <property type="entry name" value="dTDP_HR_like_SDR_e"/>
    <property type="match status" value="1"/>
</dbReference>
<dbReference type="InterPro" id="IPR005913">
    <property type="entry name" value="dTDP_dehydrorham_reduct"/>
</dbReference>
<dbReference type="InterPro" id="IPR001360">
    <property type="entry name" value="Glyco_hydro_1"/>
</dbReference>
<dbReference type="Gene3D" id="3.90.25.10">
    <property type="entry name" value="UDP-galactose 4-epimerase, domain 1"/>
    <property type="match status" value="1"/>
</dbReference>
<dbReference type="PANTHER" id="PTHR10491">
    <property type="entry name" value="DTDP-4-DEHYDRORHAMNOSE REDUCTASE"/>
    <property type="match status" value="1"/>
</dbReference>
<dbReference type="EMBL" id="JAMPKK010000027">
    <property type="protein sequence ID" value="MEP0865491.1"/>
    <property type="molecule type" value="Genomic_DNA"/>
</dbReference>
<evidence type="ECO:0000256" key="2">
    <source>
        <dbReference type="RuleBase" id="RU364082"/>
    </source>
</evidence>
<dbReference type="Pfam" id="PF00232">
    <property type="entry name" value="Glyco_hydro_1"/>
    <property type="match status" value="1"/>
</dbReference>
<comment type="pathway">
    <text evidence="2">Carbohydrate biosynthesis; dTDP-L-rhamnose biosynthesis.</text>
</comment>
<keyword evidence="2" id="KW-0560">Oxidoreductase</keyword>
<gene>
    <name evidence="4" type="ORF">NDI37_13550</name>
</gene>
<dbReference type="InterPro" id="IPR017853">
    <property type="entry name" value="GH"/>
</dbReference>
<dbReference type="EC" id="1.1.1.133" evidence="2"/>
<dbReference type="Gene3D" id="3.20.20.80">
    <property type="entry name" value="Glycosidases"/>
    <property type="match status" value="1"/>
</dbReference>
<keyword evidence="5" id="KW-1185">Reference proteome</keyword>
<evidence type="ECO:0000313" key="4">
    <source>
        <dbReference type="EMBL" id="MEP0865491.1"/>
    </source>
</evidence>
<comment type="caution">
    <text evidence="4">The sequence shown here is derived from an EMBL/GenBank/DDBJ whole genome shotgun (WGS) entry which is preliminary data.</text>
</comment>
<comment type="similarity">
    <text evidence="1 2">Belongs to the dTDP-4-dehydrorhamnose reductase family.</text>
</comment>
<dbReference type="Pfam" id="PF04321">
    <property type="entry name" value="RmlD_sub_bind"/>
    <property type="match status" value="1"/>
</dbReference>
<reference evidence="4 5" key="1">
    <citation type="submission" date="2022-04" db="EMBL/GenBank/DDBJ databases">
        <title>Positive selection, recombination, and allopatry shape intraspecific diversity of widespread and dominant cyanobacteria.</title>
        <authorList>
            <person name="Wei J."/>
            <person name="Shu W."/>
            <person name="Hu C."/>
        </authorList>
    </citation>
    <scope>NUCLEOTIDE SEQUENCE [LARGE SCALE GENOMIC DNA]</scope>
    <source>
        <strain evidence="4 5">GB2-A5</strain>
    </source>
</reference>
<name>A0ABV0JS52_9CYAN</name>
<dbReference type="PANTHER" id="PTHR10491:SF4">
    <property type="entry name" value="METHIONINE ADENOSYLTRANSFERASE 2 SUBUNIT BETA"/>
    <property type="match status" value="1"/>
</dbReference>
<evidence type="ECO:0000256" key="1">
    <source>
        <dbReference type="ARBA" id="ARBA00010944"/>
    </source>
</evidence>
<organism evidence="4 5">
    <name type="scientific">Funiculus sociatus GB2-A5</name>
    <dbReference type="NCBI Taxonomy" id="2933946"/>
    <lineage>
        <taxon>Bacteria</taxon>
        <taxon>Bacillati</taxon>
        <taxon>Cyanobacteriota</taxon>
        <taxon>Cyanophyceae</taxon>
        <taxon>Coleofasciculales</taxon>
        <taxon>Coleofasciculaceae</taxon>
        <taxon>Funiculus</taxon>
    </lineage>
</organism>